<dbReference type="EMBL" id="JASCQO010000035">
    <property type="protein sequence ID" value="MDI5934066.1"/>
    <property type="molecule type" value="Genomic_DNA"/>
</dbReference>
<organism evidence="1 2">
    <name type="scientific">Halomonas kalidii</name>
    <dbReference type="NCBI Taxonomy" id="3043293"/>
    <lineage>
        <taxon>Bacteria</taxon>
        <taxon>Pseudomonadati</taxon>
        <taxon>Pseudomonadota</taxon>
        <taxon>Gammaproteobacteria</taxon>
        <taxon>Oceanospirillales</taxon>
        <taxon>Halomonadaceae</taxon>
        <taxon>Halomonas</taxon>
    </lineage>
</organism>
<gene>
    <name evidence="1" type="ORF">QLQ84_09720</name>
</gene>
<evidence type="ECO:0000313" key="1">
    <source>
        <dbReference type="EMBL" id="MDI5934066.1"/>
    </source>
</evidence>
<protein>
    <submittedName>
        <fullName evidence="1">Uncharacterized protein</fullName>
    </submittedName>
</protein>
<name>A0ABT6VJA1_9GAMM</name>
<accession>A0ABT6VJA1</accession>
<proteinExistence type="predicted"/>
<comment type="caution">
    <text evidence="1">The sequence shown here is derived from an EMBL/GenBank/DDBJ whole genome shotgun (WGS) entry which is preliminary data.</text>
</comment>
<keyword evidence="2" id="KW-1185">Reference proteome</keyword>
<dbReference type="Proteomes" id="UP001244242">
    <property type="component" value="Unassembled WGS sequence"/>
</dbReference>
<dbReference type="RefSeq" id="WP_282721547.1">
    <property type="nucleotide sequence ID" value="NZ_JASCQO010000035.1"/>
</dbReference>
<sequence>MRGIVWGGVISTGLALAGPLAGNAQADEVTELIESIRVAVERFEDVNVALAEGYIPDPSGECVMAGAHGLPAELGGMGIHYLHPGLLGITATEPRVDGTGTHTDFLEPAILLYEPREDDSLVLVGVENLVFQKAWEEAGHTEPPRFAGRSWDYMADDPDTTLDEAHGFEPHYDQHIWFLDNSNGRLEPFNPAVICAHHPH</sequence>
<reference evidence="1 2" key="1">
    <citation type="submission" date="2023-04" db="EMBL/GenBank/DDBJ databases">
        <title>Halomonas strains isolated from rhizosphere soil.</title>
        <authorList>
            <person name="Xu L."/>
            <person name="Sun J.-Q."/>
        </authorList>
    </citation>
    <scope>NUCLEOTIDE SEQUENCE [LARGE SCALE GENOMIC DNA]</scope>
    <source>
        <strain evidence="1 2">LN1S58</strain>
    </source>
</reference>
<evidence type="ECO:0000313" key="2">
    <source>
        <dbReference type="Proteomes" id="UP001244242"/>
    </source>
</evidence>